<feature type="domain" description="FHA" evidence="1">
    <location>
        <begin position="513"/>
        <end position="566"/>
    </location>
</feature>
<dbReference type="EMBL" id="RJSG01000003">
    <property type="protein sequence ID" value="RNL77803.1"/>
    <property type="molecule type" value="Genomic_DNA"/>
</dbReference>
<reference evidence="2 3" key="1">
    <citation type="submission" date="2018-11" db="EMBL/GenBank/DDBJ databases">
        <authorList>
            <person name="Li F."/>
        </authorList>
    </citation>
    <scope>NUCLEOTIDE SEQUENCE [LARGE SCALE GENOMIC DNA]</scope>
    <source>
        <strain evidence="2 3">KIS18-7</strain>
    </source>
</reference>
<proteinExistence type="predicted"/>
<dbReference type="AlphaFoldDB" id="A0A3N0DR32"/>
<dbReference type="Proteomes" id="UP000277094">
    <property type="component" value="Unassembled WGS sequence"/>
</dbReference>
<dbReference type="Pfam" id="PF08811">
    <property type="entry name" value="DUF1800"/>
    <property type="match status" value="1"/>
</dbReference>
<comment type="caution">
    <text evidence="2">The sequence shown here is derived from an EMBL/GenBank/DDBJ whole genome shotgun (WGS) entry which is preliminary data.</text>
</comment>
<dbReference type="InterPro" id="IPR000253">
    <property type="entry name" value="FHA_dom"/>
</dbReference>
<organism evidence="2 3">
    <name type="scientific">Nocardioides marmorisolisilvae</name>
    <dbReference type="NCBI Taxonomy" id="1542737"/>
    <lineage>
        <taxon>Bacteria</taxon>
        <taxon>Bacillati</taxon>
        <taxon>Actinomycetota</taxon>
        <taxon>Actinomycetes</taxon>
        <taxon>Propionibacteriales</taxon>
        <taxon>Nocardioidaceae</taxon>
        <taxon>Nocardioides</taxon>
    </lineage>
</organism>
<dbReference type="PROSITE" id="PS50006">
    <property type="entry name" value="FHA_DOMAIN"/>
    <property type="match status" value="1"/>
</dbReference>
<gene>
    <name evidence="2" type="ORF">EFL95_16075</name>
</gene>
<keyword evidence="3" id="KW-1185">Reference proteome</keyword>
<dbReference type="OrthoDB" id="9772295at2"/>
<name>A0A3N0DR32_9ACTN</name>
<accession>A0A3N0DR32</accession>
<evidence type="ECO:0000313" key="2">
    <source>
        <dbReference type="EMBL" id="RNL77803.1"/>
    </source>
</evidence>
<evidence type="ECO:0000259" key="1">
    <source>
        <dbReference type="PROSITE" id="PS50006"/>
    </source>
</evidence>
<dbReference type="InterPro" id="IPR014917">
    <property type="entry name" value="DUF1800"/>
</dbReference>
<sequence>MVRSGCSRRSRHAVPMPEIPAPMMRTSTWWEVMAPRFTDRARPCLYLARTFSTVPLRLRSPVPMKHRTREPRRASKTTMAASFVPATYAGTRILDARSRLVVNRFTGGWNLATRDEVKAAGGIDRWFAHQLSPSSISDTFYTGSASWWYANKADPLKVWERDDAGIENVWAANANYQRWSMLRRMYSKRQVLETMAAFWEHHFHVPTAGGPSGGHRMEYGRVLRSHALGRFDTLLNAAITHPAMGCYLGNASSTKSAPNENLGRELLELHTVGRAAGYTEDDVKSSARILTGYRVDVWNTWVASYQPSSHWTGAVKVLGFTSPNTSSDGRAVTKAYLDYLAHHPSTAQRIARKLAVRFVSDNPSQALVDHLATVFLANDTAIAPVLKALVASQEFRSSAGKKVRTPEEDVIATYRALGVKVGSPKSNSSAAVLMLWQAHQIGQGPFEWPRPDGRPDYAGAWSSVSRVLGSFAVHYEMAGTWWPKVDITYKSPASWLPKSSIRFDALVDHMSRTILGRTSTSLLLRVACQATGIGPATVITKEHALIRWNMPRLLTVFLDNPNHIGR</sequence>
<evidence type="ECO:0000313" key="3">
    <source>
        <dbReference type="Proteomes" id="UP000277094"/>
    </source>
</evidence>
<protein>
    <submittedName>
        <fullName evidence="2">DUF1800 domain-containing protein</fullName>
    </submittedName>
</protein>